<dbReference type="SUPFAM" id="SSF56801">
    <property type="entry name" value="Acetyl-CoA synthetase-like"/>
    <property type="match status" value="1"/>
</dbReference>
<dbReference type="InterPro" id="IPR000873">
    <property type="entry name" value="AMP-dep_synth/lig_dom"/>
</dbReference>
<evidence type="ECO:0000259" key="3">
    <source>
        <dbReference type="Pfam" id="PF00501"/>
    </source>
</evidence>
<dbReference type="EC" id="6.2.1.1" evidence="2"/>
<dbReference type="PROSITE" id="PS00455">
    <property type="entry name" value="AMP_BINDING"/>
    <property type="match status" value="1"/>
</dbReference>
<feature type="domain" description="AMP-dependent synthetase/ligase" evidence="3">
    <location>
        <begin position="86"/>
        <end position="417"/>
    </location>
</feature>
<dbReference type="GO" id="GO:0006085">
    <property type="term" value="P:acetyl-CoA biosynthetic process"/>
    <property type="evidence" value="ECO:0007669"/>
    <property type="project" value="TreeGrafter"/>
</dbReference>
<dbReference type="Gene3D" id="3.40.50.12780">
    <property type="entry name" value="N-terminal domain of ligase-like"/>
    <property type="match status" value="1"/>
</dbReference>
<evidence type="ECO:0000313" key="5">
    <source>
        <dbReference type="EMBL" id="CAD7621713.1"/>
    </source>
</evidence>
<comment type="similarity">
    <text evidence="1">Belongs to the ATP-dependent AMP-binding enzyme family.</text>
</comment>
<sequence length="418" mass="47515">MAYRKTAHISSLDEYRKLYQKSVSDPKGFWSEIANNFYWKRWTQEVEVVSYNFDVTKGPVCVKWLDGCKTNVCYNVLDLVIEKGLGNRVAYYWESNDDNSHKIITYDELLRDVCRFANVLKGLGIKRGDRVAIYMSVTVELVTVMLACARIGAIHSFAGFSAESLAERIIDANCVVLVTSDGAFRAKKFIPLKSIADSALDICKQMNHKVMACIVNPHLNLNRNNINDVLNNNIENTCGINWDPNVDILWTDVMTNVCNYCKPEWMEAEDPLFIMYTSGSTGKPKGIVHTVGGYLLYSYITFKYVFNYTDGDVFFSTADLGWITGHTFNVYGSLANGCSIVLFEGTPTHPNPGHLWHIIDKWRVNIFNTAPTLIRSLMKFGDQYVKQYSRQTLKVLGTAGEPINPEAWLWFWEVVGDR</sequence>
<dbReference type="GO" id="GO:0003987">
    <property type="term" value="F:acetate-CoA ligase activity"/>
    <property type="evidence" value="ECO:0007669"/>
    <property type="project" value="UniProtKB-EC"/>
</dbReference>
<dbReference type="InterPro" id="IPR020845">
    <property type="entry name" value="AMP-binding_CS"/>
</dbReference>
<feature type="domain" description="Acetyl-coenzyme A synthetase N-terminal" evidence="4">
    <location>
        <begin position="15"/>
        <end position="76"/>
    </location>
</feature>
<keyword evidence="6" id="KW-1185">Reference proteome</keyword>
<evidence type="ECO:0000313" key="6">
    <source>
        <dbReference type="Proteomes" id="UP000759131"/>
    </source>
</evidence>
<name>A0A7R9KH82_9ACAR</name>
<dbReference type="Pfam" id="PF16177">
    <property type="entry name" value="ACAS_N"/>
    <property type="match status" value="1"/>
</dbReference>
<dbReference type="InterPro" id="IPR032387">
    <property type="entry name" value="ACAS_N"/>
</dbReference>
<evidence type="ECO:0000256" key="2">
    <source>
        <dbReference type="ARBA" id="ARBA00013275"/>
    </source>
</evidence>
<evidence type="ECO:0000259" key="4">
    <source>
        <dbReference type="Pfam" id="PF16177"/>
    </source>
</evidence>
<reference evidence="5" key="1">
    <citation type="submission" date="2020-11" db="EMBL/GenBank/DDBJ databases">
        <authorList>
            <person name="Tran Van P."/>
        </authorList>
    </citation>
    <scope>NUCLEOTIDE SEQUENCE</scope>
</reference>
<dbReference type="Proteomes" id="UP000759131">
    <property type="component" value="Unassembled WGS sequence"/>
</dbReference>
<accession>A0A7R9KH82</accession>
<dbReference type="OrthoDB" id="1706066at2759"/>
<dbReference type="PANTHER" id="PTHR24095">
    <property type="entry name" value="ACETYL-COENZYME A SYNTHETASE"/>
    <property type="match status" value="1"/>
</dbReference>
<dbReference type="EMBL" id="CAJPIZ010000726">
    <property type="protein sequence ID" value="CAG2102143.1"/>
    <property type="molecule type" value="Genomic_DNA"/>
</dbReference>
<protein>
    <recommendedName>
        <fullName evidence="2">acetate--CoA ligase</fullName>
        <ecNumber evidence="2">6.2.1.1</ecNumber>
    </recommendedName>
</protein>
<dbReference type="AlphaFoldDB" id="A0A7R9KH82"/>
<evidence type="ECO:0000256" key="1">
    <source>
        <dbReference type="ARBA" id="ARBA00006432"/>
    </source>
</evidence>
<dbReference type="InterPro" id="IPR042099">
    <property type="entry name" value="ANL_N_sf"/>
</dbReference>
<dbReference type="EMBL" id="OC855301">
    <property type="protein sequence ID" value="CAD7621713.1"/>
    <property type="molecule type" value="Genomic_DNA"/>
</dbReference>
<feature type="non-terminal residue" evidence="5">
    <location>
        <position position="1"/>
    </location>
</feature>
<organism evidence="5">
    <name type="scientific">Medioppia subpectinata</name>
    <dbReference type="NCBI Taxonomy" id="1979941"/>
    <lineage>
        <taxon>Eukaryota</taxon>
        <taxon>Metazoa</taxon>
        <taxon>Ecdysozoa</taxon>
        <taxon>Arthropoda</taxon>
        <taxon>Chelicerata</taxon>
        <taxon>Arachnida</taxon>
        <taxon>Acari</taxon>
        <taxon>Acariformes</taxon>
        <taxon>Sarcoptiformes</taxon>
        <taxon>Oribatida</taxon>
        <taxon>Brachypylina</taxon>
        <taxon>Oppioidea</taxon>
        <taxon>Oppiidae</taxon>
        <taxon>Medioppia</taxon>
    </lineage>
</organism>
<dbReference type="PANTHER" id="PTHR24095:SF244">
    <property type="entry name" value="ACETYL-COENZYME A SYNTHETASE"/>
    <property type="match status" value="1"/>
</dbReference>
<proteinExistence type="inferred from homology"/>
<gene>
    <name evidence="5" type="ORF">OSB1V03_LOCUS2183</name>
</gene>
<dbReference type="Pfam" id="PF00501">
    <property type="entry name" value="AMP-binding"/>
    <property type="match status" value="1"/>
</dbReference>